<evidence type="ECO:0000259" key="8">
    <source>
        <dbReference type="PROSITE" id="PS50893"/>
    </source>
</evidence>
<feature type="transmembrane region" description="Helical" evidence="7">
    <location>
        <begin position="261"/>
        <end position="279"/>
    </location>
</feature>
<dbReference type="PROSITE" id="PS50893">
    <property type="entry name" value="ABC_TRANSPORTER_2"/>
    <property type="match status" value="1"/>
</dbReference>
<dbReference type="AlphaFoldDB" id="A0AA42DS73"/>
<dbReference type="InterPro" id="IPR027417">
    <property type="entry name" value="P-loop_NTPase"/>
</dbReference>
<dbReference type="SUPFAM" id="SSF52540">
    <property type="entry name" value="P-loop containing nucleoside triphosphate hydrolases"/>
    <property type="match status" value="1"/>
</dbReference>
<evidence type="ECO:0000256" key="4">
    <source>
        <dbReference type="ARBA" id="ARBA00022840"/>
    </source>
</evidence>
<dbReference type="Proteomes" id="UP001169242">
    <property type="component" value="Unassembled WGS sequence"/>
</dbReference>
<feature type="transmembrane region" description="Helical" evidence="7">
    <location>
        <begin position="25"/>
        <end position="46"/>
    </location>
</feature>
<sequence>MHKMPALKALIEANQFAYKSHKGAYIGRVLTEIIGVFGALLSMKSVEYTTNSAYRLFEGQAHINEVIVGVSLFALGSLIFYLLGIAKDLLDNKLMLHMSYDFEYALGRKLGKVNWEYYENHETAVEIYKVREKSLEQMKNFVGLMMQGVYFVLGGVIFLTLLAQINLVAVVAYLVLLLFMNKAFEKVYKQVKDAWDELQPYKQKQNYFFSLSGDKVTHQEYQFNRLFGFVANRWEQLYHAEYKVQMKIFGKYEITFQTARFLINLPYIAMLIFVGYEIAVGKHEIGFLMLCNQLFNYVLDLVTGIQYSVNDARTQYGFVESFFNLLKLEEVEKSSNVSSQDFKGIHFDQLAYAYPQAQNKSLKGVELNIKLGEKIAIVGHNGSGKTTFTNILLDLTDRFEGTINIEGSGEEKIPLSSLSSCILQDFAQYQLTIRENIELGYIGKKFTDVEIWKCLEQVGLKEMVTKLPQGIDTMLGQLQEGVDLSKGQWQRIAIARLLANPEAKIWVLDEPTAYLDPISEIEIYDLIYKLAGERIVLFISHRLGFAKRTDRIIVFHDGKIVEQGSHAQLIEQEGIYAEMYKTQEAWYVA</sequence>
<keyword evidence="6 7" id="KW-0472">Membrane</keyword>
<dbReference type="GO" id="GO:0034040">
    <property type="term" value="F:ATPase-coupled lipid transmembrane transporter activity"/>
    <property type="evidence" value="ECO:0007669"/>
    <property type="project" value="TreeGrafter"/>
</dbReference>
<name>A0AA42DS73_9FIRM</name>
<organism evidence="10 11">
    <name type="scientific">Holtiella tumoricola</name>
    <dbReference type="NCBI Taxonomy" id="3018743"/>
    <lineage>
        <taxon>Bacteria</taxon>
        <taxon>Bacillati</taxon>
        <taxon>Bacillota</taxon>
        <taxon>Clostridia</taxon>
        <taxon>Lachnospirales</taxon>
        <taxon>Cellulosilyticaceae</taxon>
        <taxon>Holtiella</taxon>
    </lineage>
</organism>
<feature type="transmembrane region" description="Helical" evidence="7">
    <location>
        <begin position="141"/>
        <end position="159"/>
    </location>
</feature>
<dbReference type="InterPro" id="IPR036640">
    <property type="entry name" value="ABC1_TM_sf"/>
</dbReference>
<reference evidence="10" key="1">
    <citation type="journal article" date="2023" name="Int. J. Syst. Evol. Microbiol.">
        <title>&lt;i&gt;Holtiella tumoricola&lt;/i&gt; gen. nov. sp. nov., isolated from a human clinical sample.</title>
        <authorList>
            <person name="Allen-Vercoe E."/>
            <person name="Daigneault M.C."/>
            <person name="Vancuren S.J."/>
            <person name="Cochrane K."/>
            <person name="O'Neal L.L."/>
            <person name="Sankaranarayanan K."/>
            <person name="Lawson P.A."/>
        </authorList>
    </citation>
    <scope>NUCLEOTIDE SEQUENCE</scope>
    <source>
        <strain evidence="10">CC70A</strain>
    </source>
</reference>
<dbReference type="Gene3D" id="1.20.1560.10">
    <property type="entry name" value="ABC transporter type 1, transmembrane domain"/>
    <property type="match status" value="1"/>
</dbReference>
<comment type="caution">
    <text evidence="10">The sequence shown here is derived from an EMBL/GenBank/DDBJ whole genome shotgun (WGS) entry which is preliminary data.</text>
</comment>
<accession>A0AA42DS73</accession>
<evidence type="ECO:0000256" key="7">
    <source>
        <dbReference type="SAM" id="Phobius"/>
    </source>
</evidence>
<dbReference type="RefSeq" id="WP_271013662.1">
    <property type="nucleotide sequence ID" value="NZ_JAQIFT010000069.1"/>
</dbReference>
<dbReference type="GO" id="GO:0016887">
    <property type="term" value="F:ATP hydrolysis activity"/>
    <property type="evidence" value="ECO:0007669"/>
    <property type="project" value="InterPro"/>
</dbReference>
<gene>
    <name evidence="10" type="ORF">PBV87_21265</name>
</gene>
<evidence type="ECO:0000256" key="3">
    <source>
        <dbReference type="ARBA" id="ARBA00022741"/>
    </source>
</evidence>
<dbReference type="GO" id="GO:0005524">
    <property type="term" value="F:ATP binding"/>
    <property type="evidence" value="ECO:0007669"/>
    <property type="project" value="UniProtKB-KW"/>
</dbReference>
<protein>
    <submittedName>
        <fullName evidence="10">ABC transporter ATP-binding protein</fullName>
    </submittedName>
</protein>
<proteinExistence type="predicted"/>
<evidence type="ECO:0000313" key="11">
    <source>
        <dbReference type="Proteomes" id="UP001169242"/>
    </source>
</evidence>
<keyword evidence="3" id="KW-0547">Nucleotide-binding</keyword>
<dbReference type="InterPro" id="IPR011527">
    <property type="entry name" value="ABC1_TM_dom"/>
</dbReference>
<dbReference type="InterPro" id="IPR039421">
    <property type="entry name" value="Type_1_exporter"/>
</dbReference>
<dbReference type="InterPro" id="IPR003439">
    <property type="entry name" value="ABC_transporter-like_ATP-bd"/>
</dbReference>
<dbReference type="EMBL" id="JAQIFT010000069">
    <property type="protein sequence ID" value="MDA3734008.1"/>
    <property type="molecule type" value="Genomic_DNA"/>
</dbReference>
<evidence type="ECO:0000256" key="2">
    <source>
        <dbReference type="ARBA" id="ARBA00022692"/>
    </source>
</evidence>
<dbReference type="Pfam" id="PF00005">
    <property type="entry name" value="ABC_tran"/>
    <property type="match status" value="1"/>
</dbReference>
<dbReference type="SMART" id="SM00382">
    <property type="entry name" value="AAA"/>
    <property type="match status" value="1"/>
</dbReference>
<evidence type="ECO:0000256" key="1">
    <source>
        <dbReference type="ARBA" id="ARBA00004651"/>
    </source>
</evidence>
<dbReference type="InterPro" id="IPR017871">
    <property type="entry name" value="ABC_transporter-like_CS"/>
</dbReference>
<keyword evidence="4 10" id="KW-0067">ATP-binding</keyword>
<keyword evidence="11" id="KW-1185">Reference proteome</keyword>
<comment type="subcellular location">
    <subcellularLocation>
        <location evidence="1">Cell membrane</location>
        <topology evidence="1">Multi-pass membrane protein</topology>
    </subcellularLocation>
</comment>
<evidence type="ECO:0000256" key="6">
    <source>
        <dbReference type="ARBA" id="ARBA00023136"/>
    </source>
</evidence>
<dbReference type="GO" id="GO:0140359">
    <property type="term" value="F:ABC-type transporter activity"/>
    <property type="evidence" value="ECO:0007669"/>
    <property type="project" value="InterPro"/>
</dbReference>
<dbReference type="PANTHER" id="PTHR24221:SF654">
    <property type="entry name" value="ATP-BINDING CASSETTE SUB-FAMILY B MEMBER 6"/>
    <property type="match status" value="1"/>
</dbReference>
<evidence type="ECO:0000256" key="5">
    <source>
        <dbReference type="ARBA" id="ARBA00022989"/>
    </source>
</evidence>
<feature type="transmembrane region" description="Helical" evidence="7">
    <location>
        <begin position="66"/>
        <end position="86"/>
    </location>
</feature>
<dbReference type="PROSITE" id="PS50929">
    <property type="entry name" value="ABC_TM1F"/>
    <property type="match status" value="1"/>
</dbReference>
<feature type="domain" description="ABC transporter" evidence="8">
    <location>
        <begin position="345"/>
        <end position="582"/>
    </location>
</feature>
<dbReference type="GO" id="GO:0005886">
    <property type="term" value="C:plasma membrane"/>
    <property type="evidence" value="ECO:0007669"/>
    <property type="project" value="UniProtKB-SubCell"/>
</dbReference>
<dbReference type="InterPro" id="IPR003593">
    <property type="entry name" value="AAA+_ATPase"/>
</dbReference>
<dbReference type="SUPFAM" id="SSF90123">
    <property type="entry name" value="ABC transporter transmembrane region"/>
    <property type="match status" value="1"/>
</dbReference>
<keyword evidence="2 7" id="KW-0812">Transmembrane</keyword>
<dbReference type="Gene3D" id="3.40.50.300">
    <property type="entry name" value="P-loop containing nucleotide triphosphate hydrolases"/>
    <property type="match status" value="1"/>
</dbReference>
<evidence type="ECO:0000259" key="9">
    <source>
        <dbReference type="PROSITE" id="PS50929"/>
    </source>
</evidence>
<evidence type="ECO:0000313" key="10">
    <source>
        <dbReference type="EMBL" id="MDA3734008.1"/>
    </source>
</evidence>
<dbReference type="PROSITE" id="PS00211">
    <property type="entry name" value="ABC_TRANSPORTER_1"/>
    <property type="match status" value="1"/>
</dbReference>
<feature type="domain" description="ABC transmembrane type-1" evidence="9">
    <location>
        <begin position="29"/>
        <end position="314"/>
    </location>
</feature>
<dbReference type="PANTHER" id="PTHR24221">
    <property type="entry name" value="ATP-BINDING CASSETTE SUB-FAMILY B"/>
    <property type="match status" value="1"/>
</dbReference>
<keyword evidence="5 7" id="KW-1133">Transmembrane helix</keyword>